<dbReference type="PROSITE" id="PS51186">
    <property type="entry name" value="GNAT"/>
    <property type="match status" value="1"/>
</dbReference>
<feature type="domain" description="N-acetyltransferase" evidence="1">
    <location>
        <begin position="2"/>
        <end position="156"/>
    </location>
</feature>
<dbReference type="CDD" id="cd04301">
    <property type="entry name" value="NAT_SF"/>
    <property type="match status" value="1"/>
</dbReference>
<gene>
    <name evidence="3" type="ORF">BJF91_03810</name>
    <name evidence="2" type="ORF">GGQ71_001775</name>
</gene>
<dbReference type="AlphaFoldDB" id="A0A1Q8ZZE2"/>
<comment type="caution">
    <text evidence="3">The sequence shown here is derived from an EMBL/GenBank/DDBJ whole genome shotgun (WGS) entry which is preliminary data.</text>
</comment>
<name>A0A1Q8ZZE2_9HYPH</name>
<dbReference type="EMBL" id="MKIN01000027">
    <property type="protein sequence ID" value="OLP47540.1"/>
    <property type="molecule type" value="Genomic_DNA"/>
</dbReference>
<dbReference type="STRING" id="887144.BJF91_03810"/>
<sequence>MVGLRPATEADIPAMMEAERQPGYDALVGRFTTQEHVANLADPTAAYQVAVGREGQVLGFVFFRDLTDPHANLYIKRVVVAEANKGTGTAMLRLALAWAFTETSAYRIWLTHVPENLRAHALYSKLGFREEGLLRQAYGRADGTRGDLVQMSLLKPEWTAAASIR</sequence>
<proteinExistence type="predicted"/>
<dbReference type="GO" id="GO:0016747">
    <property type="term" value="F:acyltransferase activity, transferring groups other than amino-acyl groups"/>
    <property type="evidence" value="ECO:0007669"/>
    <property type="project" value="InterPro"/>
</dbReference>
<dbReference type="RefSeq" id="WP_075616718.1">
    <property type="nucleotide sequence ID" value="NZ_JACIED010000002.1"/>
</dbReference>
<evidence type="ECO:0000313" key="4">
    <source>
        <dbReference type="Proteomes" id="UP000185598"/>
    </source>
</evidence>
<accession>A0A1Q8ZZE2</accession>
<organism evidence="3 4">
    <name type="scientific">Allorhizobium taibaishanense</name>
    <dbReference type="NCBI Taxonomy" id="887144"/>
    <lineage>
        <taxon>Bacteria</taxon>
        <taxon>Pseudomonadati</taxon>
        <taxon>Pseudomonadota</taxon>
        <taxon>Alphaproteobacteria</taxon>
        <taxon>Hyphomicrobiales</taxon>
        <taxon>Rhizobiaceae</taxon>
        <taxon>Rhizobium/Agrobacterium group</taxon>
        <taxon>Allorhizobium</taxon>
    </lineage>
</organism>
<dbReference type="InterPro" id="IPR000182">
    <property type="entry name" value="GNAT_dom"/>
</dbReference>
<evidence type="ECO:0000259" key="1">
    <source>
        <dbReference type="PROSITE" id="PS51186"/>
    </source>
</evidence>
<dbReference type="Proteomes" id="UP000185598">
    <property type="component" value="Unassembled WGS sequence"/>
</dbReference>
<reference evidence="3 4" key="1">
    <citation type="submission" date="2016-09" db="EMBL/GenBank/DDBJ databases">
        <title>Rhizobium oryziradicis sp. nov., isolated from the root of rice.</title>
        <authorList>
            <person name="Zhao J."/>
            <person name="Zhang X."/>
        </authorList>
    </citation>
    <scope>NUCLEOTIDE SEQUENCE [LARGE SCALE GENOMIC DNA]</scope>
    <source>
        <strain evidence="3 4">14971</strain>
    </source>
</reference>
<evidence type="ECO:0000313" key="2">
    <source>
        <dbReference type="EMBL" id="MBB4007512.1"/>
    </source>
</evidence>
<protein>
    <submittedName>
        <fullName evidence="2">RimJ/RimL family protein N-acetyltransferase</fullName>
    </submittedName>
</protein>
<reference evidence="2 5" key="2">
    <citation type="submission" date="2020-08" db="EMBL/GenBank/DDBJ databases">
        <title>Genomic Encyclopedia of Type Strains, Phase IV (KMG-IV): sequencing the most valuable type-strain genomes for metagenomic binning, comparative biology and taxonomic classification.</title>
        <authorList>
            <person name="Goeker M."/>
        </authorList>
    </citation>
    <scope>NUCLEOTIDE SEQUENCE [LARGE SCALE GENOMIC DNA]</scope>
    <source>
        <strain evidence="2 5">DSM 100021</strain>
    </source>
</reference>
<keyword evidence="2" id="KW-0808">Transferase</keyword>
<dbReference type="Pfam" id="PF00583">
    <property type="entry name" value="Acetyltransf_1"/>
    <property type="match status" value="1"/>
</dbReference>
<dbReference type="PANTHER" id="PTHR43415:SF3">
    <property type="entry name" value="GNAT-FAMILY ACETYLTRANSFERASE"/>
    <property type="match status" value="1"/>
</dbReference>
<dbReference type="Proteomes" id="UP000544107">
    <property type="component" value="Unassembled WGS sequence"/>
</dbReference>
<dbReference type="Gene3D" id="3.40.630.30">
    <property type="match status" value="1"/>
</dbReference>
<keyword evidence="4" id="KW-1185">Reference proteome</keyword>
<dbReference type="OrthoDB" id="5815030at2"/>
<dbReference type="InterPro" id="IPR016181">
    <property type="entry name" value="Acyl_CoA_acyltransferase"/>
</dbReference>
<dbReference type="PANTHER" id="PTHR43415">
    <property type="entry name" value="SPERMIDINE N(1)-ACETYLTRANSFERASE"/>
    <property type="match status" value="1"/>
</dbReference>
<dbReference type="SUPFAM" id="SSF55729">
    <property type="entry name" value="Acyl-CoA N-acyltransferases (Nat)"/>
    <property type="match status" value="1"/>
</dbReference>
<dbReference type="EMBL" id="JACIED010000002">
    <property type="protein sequence ID" value="MBB4007512.1"/>
    <property type="molecule type" value="Genomic_DNA"/>
</dbReference>
<evidence type="ECO:0000313" key="5">
    <source>
        <dbReference type="Proteomes" id="UP000544107"/>
    </source>
</evidence>
<evidence type="ECO:0000313" key="3">
    <source>
        <dbReference type="EMBL" id="OLP47540.1"/>
    </source>
</evidence>